<evidence type="ECO:0000313" key="1">
    <source>
        <dbReference type="EMBL" id="KHJ88738.1"/>
    </source>
</evidence>
<proteinExistence type="predicted"/>
<evidence type="ECO:0000313" key="2">
    <source>
        <dbReference type="Proteomes" id="UP000053660"/>
    </source>
</evidence>
<dbReference type="EMBL" id="KN555296">
    <property type="protein sequence ID" value="KHJ88738.1"/>
    <property type="molecule type" value="Genomic_DNA"/>
</dbReference>
<sequence>MVKRRPPPKTYHTINLIADVPVMSFPILTPTVALPRRQLPQIPPHLISPNRKQVYFEGDEDEMSPMLS</sequence>
<accession>A0A0B1STW3</accession>
<reference evidence="1 2" key="1">
    <citation type="submission" date="2014-03" db="EMBL/GenBank/DDBJ databases">
        <title>Draft genome of the hookworm Oesophagostomum dentatum.</title>
        <authorList>
            <person name="Mitreva M."/>
        </authorList>
    </citation>
    <scope>NUCLEOTIDE SEQUENCE [LARGE SCALE GENOMIC DNA]</scope>
    <source>
        <strain evidence="1 2">OD-Hann</strain>
    </source>
</reference>
<dbReference type="OrthoDB" id="2105199at2759"/>
<keyword evidence="2" id="KW-1185">Reference proteome</keyword>
<gene>
    <name evidence="1" type="ORF">OESDEN_11464</name>
</gene>
<organism evidence="1 2">
    <name type="scientific">Oesophagostomum dentatum</name>
    <name type="common">Nodular worm</name>
    <dbReference type="NCBI Taxonomy" id="61180"/>
    <lineage>
        <taxon>Eukaryota</taxon>
        <taxon>Metazoa</taxon>
        <taxon>Ecdysozoa</taxon>
        <taxon>Nematoda</taxon>
        <taxon>Chromadorea</taxon>
        <taxon>Rhabditida</taxon>
        <taxon>Rhabditina</taxon>
        <taxon>Rhabditomorpha</taxon>
        <taxon>Strongyloidea</taxon>
        <taxon>Strongylidae</taxon>
        <taxon>Oesophagostomum</taxon>
    </lineage>
</organism>
<name>A0A0B1STW3_OESDE</name>
<dbReference type="AlphaFoldDB" id="A0A0B1STW3"/>
<protein>
    <submittedName>
        <fullName evidence="1">Uncharacterized protein</fullName>
    </submittedName>
</protein>
<dbReference type="Proteomes" id="UP000053660">
    <property type="component" value="Unassembled WGS sequence"/>
</dbReference>